<reference evidence="1" key="1">
    <citation type="submission" date="2020-05" db="EMBL/GenBank/DDBJ databases">
        <title>WGS assembly of Panicum virgatum.</title>
        <authorList>
            <person name="Lovell J.T."/>
            <person name="Jenkins J."/>
            <person name="Shu S."/>
            <person name="Juenger T.E."/>
            <person name="Schmutz J."/>
        </authorList>
    </citation>
    <scope>NUCLEOTIDE SEQUENCE</scope>
    <source>
        <strain evidence="1">AP13</strain>
    </source>
</reference>
<evidence type="ECO:0008006" key="3">
    <source>
        <dbReference type="Google" id="ProtNLM"/>
    </source>
</evidence>
<gene>
    <name evidence="1" type="ORF">PVAP13_9KG066400</name>
</gene>
<dbReference type="GO" id="GO:0045271">
    <property type="term" value="C:respiratory chain complex I"/>
    <property type="evidence" value="ECO:0007669"/>
    <property type="project" value="InterPro"/>
</dbReference>
<keyword evidence="2" id="KW-1185">Reference proteome</keyword>
<sequence length="102" mass="11178">MGGGGAHGGTTYKGYTIPHNKRWHTVAGKGLCAVMWFWVFYRAKQDGAVLLGLRHPWDGHDDHSHGHGHGHEHEVLASDSLSSLSNMLLLVLLMNLKKGVVD</sequence>
<evidence type="ECO:0000313" key="1">
    <source>
        <dbReference type="EMBL" id="KAG2547006.1"/>
    </source>
</evidence>
<dbReference type="InterPro" id="IPR044980">
    <property type="entry name" value="NDUFB2_plant/fungi"/>
</dbReference>
<dbReference type="PANTHER" id="PTHR36987">
    <property type="entry name" value="NADH DEHYDROGENASE [UBIQUINONE] 1 BETA SUBCOMPLEX SUBUNIT 2-LIKE"/>
    <property type="match status" value="1"/>
</dbReference>
<dbReference type="AlphaFoldDB" id="A0A8T0NIT9"/>
<dbReference type="GO" id="GO:0005743">
    <property type="term" value="C:mitochondrial inner membrane"/>
    <property type="evidence" value="ECO:0007669"/>
    <property type="project" value="InterPro"/>
</dbReference>
<dbReference type="Proteomes" id="UP000823388">
    <property type="component" value="Chromosome 9K"/>
</dbReference>
<name>A0A8T0NIT9_PANVG</name>
<proteinExistence type="predicted"/>
<dbReference type="PANTHER" id="PTHR36987:SF1">
    <property type="entry name" value="NADH DEHYDROGENASE [UBIQUINONE] 1 BETA SUBCOMPLEX SUBUNIT 2"/>
    <property type="match status" value="1"/>
</dbReference>
<dbReference type="EMBL" id="CM029053">
    <property type="protein sequence ID" value="KAG2547006.1"/>
    <property type="molecule type" value="Genomic_DNA"/>
</dbReference>
<accession>A0A8T0NIT9</accession>
<evidence type="ECO:0000313" key="2">
    <source>
        <dbReference type="Proteomes" id="UP000823388"/>
    </source>
</evidence>
<protein>
    <recommendedName>
        <fullName evidence="3">NADH dehydrogenase [ubiquinone] 1 beta subcomplex subunit 2</fullName>
    </recommendedName>
</protein>
<comment type="caution">
    <text evidence="1">The sequence shown here is derived from an EMBL/GenBank/DDBJ whole genome shotgun (WGS) entry which is preliminary data.</text>
</comment>
<organism evidence="1 2">
    <name type="scientific">Panicum virgatum</name>
    <name type="common">Blackwell switchgrass</name>
    <dbReference type="NCBI Taxonomy" id="38727"/>
    <lineage>
        <taxon>Eukaryota</taxon>
        <taxon>Viridiplantae</taxon>
        <taxon>Streptophyta</taxon>
        <taxon>Embryophyta</taxon>
        <taxon>Tracheophyta</taxon>
        <taxon>Spermatophyta</taxon>
        <taxon>Magnoliopsida</taxon>
        <taxon>Liliopsida</taxon>
        <taxon>Poales</taxon>
        <taxon>Poaceae</taxon>
        <taxon>PACMAD clade</taxon>
        <taxon>Panicoideae</taxon>
        <taxon>Panicodae</taxon>
        <taxon>Paniceae</taxon>
        <taxon>Panicinae</taxon>
        <taxon>Panicum</taxon>
        <taxon>Panicum sect. Hiantes</taxon>
    </lineage>
</organism>